<gene>
    <name evidence="10" type="ORF">N7532_009004</name>
</gene>
<evidence type="ECO:0000313" key="10">
    <source>
        <dbReference type="EMBL" id="KAJ5090320.1"/>
    </source>
</evidence>
<feature type="transmembrane region" description="Helical" evidence="8">
    <location>
        <begin position="292"/>
        <end position="315"/>
    </location>
</feature>
<feature type="transmembrane region" description="Helical" evidence="8">
    <location>
        <begin position="201"/>
        <end position="221"/>
    </location>
</feature>
<reference evidence="10" key="2">
    <citation type="journal article" date="2023" name="IMA Fungus">
        <title>Comparative genomic study of the Penicillium genus elucidates a diverse pangenome and 15 lateral gene transfer events.</title>
        <authorList>
            <person name="Petersen C."/>
            <person name="Sorensen T."/>
            <person name="Nielsen M.R."/>
            <person name="Sondergaard T.E."/>
            <person name="Sorensen J.L."/>
            <person name="Fitzpatrick D.A."/>
            <person name="Frisvad J.C."/>
            <person name="Nielsen K.L."/>
        </authorList>
    </citation>
    <scope>NUCLEOTIDE SEQUENCE</scope>
    <source>
        <strain evidence="10">IBT 30761</strain>
    </source>
</reference>
<evidence type="ECO:0000313" key="11">
    <source>
        <dbReference type="Proteomes" id="UP001149074"/>
    </source>
</evidence>
<evidence type="ECO:0000256" key="4">
    <source>
        <dbReference type="ARBA" id="ARBA00022692"/>
    </source>
</evidence>
<feature type="region of interest" description="Disordered" evidence="7">
    <location>
        <begin position="1"/>
        <end position="82"/>
    </location>
</feature>
<dbReference type="CDD" id="cd17323">
    <property type="entry name" value="MFS_Tpo1_MDR_like"/>
    <property type="match status" value="1"/>
</dbReference>
<feature type="transmembrane region" description="Helical" evidence="8">
    <location>
        <begin position="164"/>
        <end position="181"/>
    </location>
</feature>
<feature type="transmembrane region" description="Helical" evidence="8">
    <location>
        <begin position="435"/>
        <end position="454"/>
    </location>
</feature>
<dbReference type="InterPro" id="IPR020846">
    <property type="entry name" value="MFS_dom"/>
</dbReference>
<evidence type="ECO:0000256" key="2">
    <source>
        <dbReference type="ARBA" id="ARBA00008335"/>
    </source>
</evidence>
<dbReference type="GO" id="GO:0022857">
    <property type="term" value="F:transmembrane transporter activity"/>
    <property type="evidence" value="ECO:0007669"/>
    <property type="project" value="InterPro"/>
</dbReference>
<comment type="subcellular location">
    <subcellularLocation>
        <location evidence="1">Cell membrane</location>
        <topology evidence="1">Multi-pass membrane protein</topology>
    </subcellularLocation>
</comment>
<evidence type="ECO:0000256" key="8">
    <source>
        <dbReference type="SAM" id="Phobius"/>
    </source>
</evidence>
<reference evidence="10" key="1">
    <citation type="submission" date="2022-11" db="EMBL/GenBank/DDBJ databases">
        <authorList>
            <person name="Petersen C."/>
        </authorList>
    </citation>
    <scope>NUCLEOTIDE SEQUENCE</scope>
    <source>
        <strain evidence="10">IBT 30761</strain>
    </source>
</reference>
<organism evidence="10 11">
    <name type="scientific">Penicillium argentinense</name>
    <dbReference type="NCBI Taxonomy" id="1131581"/>
    <lineage>
        <taxon>Eukaryota</taxon>
        <taxon>Fungi</taxon>
        <taxon>Dikarya</taxon>
        <taxon>Ascomycota</taxon>
        <taxon>Pezizomycotina</taxon>
        <taxon>Eurotiomycetes</taxon>
        <taxon>Eurotiomycetidae</taxon>
        <taxon>Eurotiales</taxon>
        <taxon>Aspergillaceae</taxon>
        <taxon>Penicillium</taxon>
    </lineage>
</organism>
<keyword evidence="11" id="KW-1185">Reference proteome</keyword>
<feature type="transmembrane region" description="Helical" evidence="8">
    <location>
        <begin position="475"/>
        <end position="496"/>
    </location>
</feature>
<feature type="transmembrane region" description="Helical" evidence="8">
    <location>
        <begin position="233"/>
        <end position="251"/>
    </location>
</feature>
<evidence type="ECO:0000256" key="5">
    <source>
        <dbReference type="ARBA" id="ARBA00022989"/>
    </source>
</evidence>
<dbReference type="InterPro" id="IPR011701">
    <property type="entry name" value="MFS"/>
</dbReference>
<evidence type="ECO:0000256" key="1">
    <source>
        <dbReference type="ARBA" id="ARBA00004651"/>
    </source>
</evidence>
<keyword evidence="4 8" id="KW-0812">Transmembrane</keyword>
<accession>A0A9W9EYP7</accession>
<dbReference type="RefSeq" id="XP_056472301.1">
    <property type="nucleotide sequence ID" value="XM_056621495.1"/>
</dbReference>
<dbReference type="FunFam" id="1.20.1250.20:FF:000082">
    <property type="entry name" value="MFS multidrug transporter, putative"/>
    <property type="match status" value="1"/>
</dbReference>
<dbReference type="OrthoDB" id="5296287at2759"/>
<feature type="transmembrane region" description="Helical" evidence="8">
    <location>
        <begin position="571"/>
        <end position="591"/>
    </location>
</feature>
<dbReference type="Proteomes" id="UP001149074">
    <property type="component" value="Unassembled WGS sequence"/>
</dbReference>
<comment type="similarity">
    <text evidence="2">Belongs to the major facilitator superfamily.</text>
</comment>
<protein>
    <submittedName>
        <fullName evidence="10">MFS transporter</fullName>
    </submittedName>
</protein>
<dbReference type="PROSITE" id="PS50850">
    <property type="entry name" value="MFS"/>
    <property type="match status" value="1"/>
</dbReference>
<feature type="transmembrane region" description="Helical" evidence="8">
    <location>
        <begin position="502"/>
        <end position="522"/>
    </location>
</feature>
<dbReference type="AlphaFoldDB" id="A0A9W9EYP7"/>
<name>A0A9W9EYP7_9EURO</name>
<dbReference type="Gene3D" id="1.20.1250.20">
    <property type="entry name" value="MFS general substrate transporter like domains"/>
    <property type="match status" value="1"/>
</dbReference>
<evidence type="ECO:0000256" key="6">
    <source>
        <dbReference type="ARBA" id="ARBA00023136"/>
    </source>
</evidence>
<dbReference type="GeneID" id="81360474"/>
<keyword evidence="6 8" id="KW-0472">Membrane</keyword>
<evidence type="ECO:0000256" key="3">
    <source>
        <dbReference type="ARBA" id="ARBA00022475"/>
    </source>
</evidence>
<dbReference type="EMBL" id="JAPQKI010000009">
    <property type="protein sequence ID" value="KAJ5090320.1"/>
    <property type="molecule type" value="Genomic_DNA"/>
</dbReference>
<dbReference type="PANTHER" id="PTHR23502:SF135">
    <property type="entry name" value="MAJOR FACILITATOR SUPERFAMILY (MFS) PROFILE DOMAIN-CONTAINING PROTEIN-RELATED"/>
    <property type="match status" value="1"/>
</dbReference>
<proteinExistence type="inferred from homology"/>
<feature type="transmembrane region" description="Helical" evidence="8">
    <location>
        <begin position="396"/>
        <end position="415"/>
    </location>
</feature>
<feature type="transmembrane region" description="Helical" evidence="8">
    <location>
        <begin position="529"/>
        <end position="551"/>
    </location>
</feature>
<comment type="caution">
    <text evidence="10">The sequence shown here is derived from an EMBL/GenBank/DDBJ whole genome shotgun (WGS) entry which is preliminary data.</text>
</comment>
<dbReference type="InterPro" id="IPR036259">
    <property type="entry name" value="MFS_trans_sf"/>
</dbReference>
<keyword evidence="3" id="KW-1003">Cell membrane</keyword>
<feature type="compositionally biased region" description="Low complexity" evidence="7">
    <location>
        <begin position="51"/>
        <end position="68"/>
    </location>
</feature>
<dbReference type="SUPFAM" id="SSF103473">
    <property type="entry name" value="MFS general substrate transporter"/>
    <property type="match status" value="1"/>
</dbReference>
<feature type="transmembrane region" description="Helical" evidence="8">
    <location>
        <begin position="257"/>
        <end position="280"/>
    </location>
</feature>
<feature type="domain" description="Major facilitator superfamily (MFS) profile" evidence="9">
    <location>
        <begin position="166"/>
        <end position="598"/>
    </location>
</feature>
<evidence type="ECO:0000256" key="7">
    <source>
        <dbReference type="SAM" id="MobiDB-lite"/>
    </source>
</evidence>
<evidence type="ECO:0000259" key="9">
    <source>
        <dbReference type="PROSITE" id="PS50850"/>
    </source>
</evidence>
<dbReference type="PANTHER" id="PTHR23502">
    <property type="entry name" value="MAJOR FACILITATOR SUPERFAMILY"/>
    <property type="match status" value="1"/>
</dbReference>
<feature type="transmembrane region" description="Helical" evidence="8">
    <location>
        <begin position="321"/>
        <end position="341"/>
    </location>
</feature>
<sequence>MGGTKTPVKLQGYRGGYAPEDQWGSDSALVAPCFTSRDSMLRPSDGPPGRPTTGSSGRSTTRSTPRTIGGVGELVGGRPEDDGLTYRRLSGIAALQMESPDTEIYLKCRGNGWLGYFHRLLQHLLLGTLESAAPSEKVFDPNLVDWDGDDDPENPRNWSTRTKWANIVIISILALITNMAPTMCAPGVTSIAADLHITSTVVSTLAVTLYVLGISIGPMFTSPLSELYGRVPVYHGTTFVFVMFIIGGALSKTTAQYMVFRFISGCAGGTPMALGGGSIADLTTVQERAMAMALFSLGPLAGPVLGPVIGGFVAAGKGWRWTFWLLAILGGAFGIASVVLMRETHPRVLLDRKAARMRATTGNPDLRSKLDITLSPRQVVLQVLVRPLMLLVRSPILFVISLYVALVFGVMYLLFTTFTSVFEGQYGFSTAISGLTYLGLGVALLFSMFIFNMFNARVLAARMKADGVQQPRPEYRLLFMIWFSPFVAFGLFLYGWTAYYQIHWIVPIIGTFLMGFGAYFVIMPAQLYLVDVFGSEAAASALGANNLLRYISSTFLPLAGPSMYKTLNYGWGNSLLGFLALAFLPGPILFYKYGERLRARTKVALQAGP</sequence>
<dbReference type="Pfam" id="PF07690">
    <property type="entry name" value="MFS_1"/>
    <property type="match status" value="1"/>
</dbReference>
<dbReference type="GO" id="GO:0005886">
    <property type="term" value="C:plasma membrane"/>
    <property type="evidence" value="ECO:0007669"/>
    <property type="project" value="UniProtKB-SubCell"/>
</dbReference>
<keyword evidence="5 8" id="KW-1133">Transmembrane helix</keyword>